<dbReference type="InterPro" id="IPR044861">
    <property type="entry name" value="IPNS-like_FE2OG_OXY"/>
</dbReference>
<evidence type="ECO:0000259" key="8">
    <source>
        <dbReference type="PROSITE" id="PS51471"/>
    </source>
</evidence>
<dbReference type="PROSITE" id="PS51471">
    <property type="entry name" value="FE2OG_OXY"/>
    <property type="match status" value="1"/>
</dbReference>
<sequence>MAPALVDYTAAEKELYEFDDLKIGVKGLVDAGVTQIPRFFIHPPECRANRSSTPQNNGADGVEIPVIDLEGFNENDDRRVKMVNAMRYACATWGFFQIVNHGVPVAVMEEMVESIRRFHEQPQEAKMEWYSRDFSRKVNYYSSGDIKGRAKPVPAEWKDTLSCRAADDQWDFDALPELCRHEMKEYMKNMINLQEKLSELMSEALGLSKDHLSNTGYLKSIKLSGHYYPACPEPDLTLGTIKHSDPSLLTLVLQDKSNGLQVLHNDQWVDVPLVDGAFVANIGDFMQLLSNDKFKSVEHRVLATSLGKPRISAVSFFIPSAKERIKPCGPIKELLSDNTPPVYRITSYEEFMNHYRVVGQIGGRALPHFKL</sequence>
<dbReference type="EMBL" id="PJQY01000135">
    <property type="protein sequence ID" value="PQQ17800.1"/>
    <property type="molecule type" value="Genomic_DNA"/>
</dbReference>
<comment type="similarity">
    <text evidence="2 6">Belongs to the iron/ascorbate-dependent oxidoreductase family.</text>
</comment>
<feature type="coiled-coil region" evidence="7">
    <location>
        <begin position="183"/>
        <end position="210"/>
    </location>
</feature>
<protein>
    <submittedName>
        <fullName evidence="9">1-aminocyclopropane-1-carboxylate oxidase homolog 11-like</fullName>
    </submittedName>
</protein>
<evidence type="ECO:0000313" key="9">
    <source>
        <dbReference type="EMBL" id="PQQ17800.1"/>
    </source>
</evidence>
<evidence type="ECO:0000256" key="2">
    <source>
        <dbReference type="ARBA" id="ARBA00008056"/>
    </source>
</evidence>
<reference evidence="9 10" key="1">
    <citation type="submission" date="2018-02" db="EMBL/GenBank/DDBJ databases">
        <title>Draft genome of wild Prunus yedoensis var. nudiflora.</title>
        <authorList>
            <person name="Baek S."/>
            <person name="Kim J.-H."/>
            <person name="Choi K."/>
            <person name="Kim G.-B."/>
            <person name="Cho A."/>
            <person name="Jang H."/>
            <person name="Shin C.-H."/>
            <person name="Yu H.-J."/>
            <person name="Mun J.-H."/>
        </authorList>
    </citation>
    <scope>NUCLEOTIDE SEQUENCE [LARGE SCALE GENOMIC DNA]</scope>
    <source>
        <strain evidence="10">cv. Jeju island</strain>
        <tissue evidence="9">Leaf</tissue>
    </source>
</reference>
<keyword evidence="4 6" id="KW-0560">Oxidoreductase</keyword>
<dbReference type="Gene3D" id="2.60.120.330">
    <property type="entry name" value="B-lactam Antibiotic, Isopenicillin N Synthase, Chain"/>
    <property type="match status" value="1"/>
</dbReference>
<keyword evidence="10" id="KW-1185">Reference proteome</keyword>
<dbReference type="InterPro" id="IPR005123">
    <property type="entry name" value="Oxoglu/Fe-dep_dioxygenase_dom"/>
</dbReference>
<evidence type="ECO:0000256" key="5">
    <source>
        <dbReference type="ARBA" id="ARBA00023004"/>
    </source>
</evidence>
<comment type="caution">
    <text evidence="9">The sequence shown here is derived from an EMBL/GenBank/DDBJ whole genome shotgun (WGS) entry which is preliminary data.</text>
</comment>
<evidence type="ECO:0000256" key="4">
    <source>
        <dbReference type="ARBA" id="ARBA00023002"/>
    </source>
</evidence>
<keyword evidence="5 6" id="KW-0408">Iron</keyword>
<dbReference type="STRING" id="2094558.A0A314ZGS2"/>
<dbReference type="OrthoDB" id="288590at2759"/>
<dbReference type="SUPFAM" id="SSF51197">
    <property type="entry name" value="Clavaminate synthase-like"/>
    <property type="match status" value="1"/>
</dbReference>
<evidence type="ECO:0000256" key="3">
    <source>
        <dbReference type="ARBA" id="ARBA00022723"/>
    </source>
</evidence>
<dbReference type="Pfam" id="PF14226">
    <property type="entry name" value="DIOX_N"/>
    <property type="match status" value="1"/>
</dbReference>
<dbReference type="PANTHER" id="PTHR10209">
    <property type="entry name" value="OXIDOREDUCTASE, 2OG-FE II OXYGENASE FAMILY PROTEIN"/>
    <property type="match status" value="1"/>
</dbReference>
<organism evidence="9 10">
    <name type="scientific">Prunus yedoensis var. nudiflora</name>
    <dbReference type="NCBI Taxonomy" id="2094558"/>
    <lineage>
        <taxon>Eukaryota</taxon>
        <taxon>Viridiplantae</taxon>
        <taxon>Streptophyta</taxon>
        <taxon>Embryophyta</taxon>
        <taxon>Tracheophyta</taxon>
        <taxon>Spermatophyta</taxon>
        <taxon>Magnoliopsida</taxon>
        <taxon>eudicotyledons</taxon>
        <taxon>Gunneridae</taxon>
        <taxon>Pentapetalae</taxon>
        <taxon>rosids</taxon>
        <taxon>fabids</taxon>
        <taxon>Rosales</taxon>
        <taxon>Rosaceae</taxon>
        <taxon>Amygdaloideae</taxon>
        <taxon>Amygdaleae</taxon>
        <taxon>Prunus</taxon>
    </lineage>
</organism>
<dbReference type="AlphaFoldDB" id="A0A314ZGS2"/>
<dbReference type="Proteomes" id="UP000250321">
    <property type="component" value="Unassembled WGS sequence"/>
</dbReference>
<dbReference type="GO" id="GO:0046872">
    <property type="term" value="F:metal ion binding"/>
    <property type="evidence" value="ECO:0007669"/>
    <property type="project" value="UniProtKB-KW"/>
</dbReference>
<keyword evidence="3 6" id="KW-0479">Metal-binding</keyword>
<evidence type="ECO:0000256" key="1">
    <source>
        <dbReference type="ARBA" id="ARBA00001962"/>
    </source>
</evidence>
<dbReference type="InterPro" id="IPR026992">
    <property type="entry name" value="DIOX_N"/>
</dbReference>
<comment type="cofactor">
    <cofactor evidence="1">
        <name>Fe cation</name>
        <dbReference type="ChEBI" id="CHEBI:24875"/>
    </cofactor>
</comment>
<accession>A0A314ZGS2</accession>
<gene>
    <name evidence="9" type="ORF">Pyn_19974</name>
</gene>
<dbReference type="PANTHER" id="PTHR10209:SF714">
    <property type="entry name" value="1-AMINOCYCLOPROPANE-1-CARBOXYLATE OXIDASE HOMOLOG 11-RELATED"/>
    <property type="match status" value="1"/>
</dbReference>
<evidence type="ECO:0000256" key="6">
    <source>
        <dbReference type="RuleBase" id="RU003682"/>
    </source>
</evidence>
<dbReference type="InterPro" id="IPR027443">
    <property type="entry name" value="IPNS-like_sf"/>
</dbReference>
<dbReference type="FunFam" id="2.60.120.330:FF:000005">
    <property type="entry name" value="1-aminocyclopropane-1-carboxylate oxidase homolog 1"/>
    <property type="match status" value="1"/>
</dbReference>
<proteinExistence type="inferred from homology"/>
<dbReference type="Pfam" id="PF03171">
    <property type="entry name" value="2OG-FeII_Oxy"/>
    <property type="match status" value="1"/>
</dbReference>
<evidence type="ECO:0000313" key="10">
    <source>
        <dbReference type="Proteomes" id="UP000250321"/>
    </source>
</evidence>
<evidence type="ECO:0000256" key="7">
    <source>
        <dbReference type="SAM" id="Coils"/>
    </source>
</evidence>
<name>A0A314ZGS2_PRUYE</name>
<feature type="domain" description="Fe2OG dioxygenase" evidence="8">
    <location>
        <begin position="219"/>
        <end position="319"/>
    </location>
</feature>
<dbReference type="GO" id="GO:0051213">
    <property type="term" value="F:dioxygenase activity"/>
    <property type="evidence" value="ECO:0007669"/>
    <property type="project" value="UniProtKB-ARBA"/>
</dbReference>
<keyword evidence="7" id="KW-0175">Coiled coil</keyword>